<dbReference type="Proteomes" id="UP000184499">
    <property type="component" value="Unassembled WGS sequence"/>
</dbReference>
<dbReference type="Pfam" id="PF00644">
    <property type="entry name" value="PARP"/>
    <property type="match status" value="1"/>
</dbReference>
<keyword evidence="2" id="KW-0808">Transferase</keyword>
<dbReference type="InterPro" id="IPR012317">
    <property type="entry name" value="Poly(ADP-ribose)pol_cat_dom"/>
</dbReference>
<evidence type="ECO:0000256" key="4">
    <source>
        <dbReference type="ARBA" id="ARBA00023027"/>
    </source>
</evidence>
<dbReference type="OMA" id="LVCHCKT"/>
<dbReference type="GeneID" id="93569767"/>
<dbReference type="Gene3D" id="3.90.228.10">
    <property type="match status" value="1"/>
</dbReference>
<evidence type="ECO:0000259" key="6">
    <source>
        <dbReference type="PROSITE" id="PS50127"/>
    </source>
</evidence>
<organism evidence="7 8">
    <name type="scientific">Aspergillus brasiliensis (strain CBS 101740 / IMI 381727 / IBT 21946)</name>
    <dbReference type="NCBI Taxonomy" id="767769"/>
    <lineage>
        <taxon>Eukaryota</taxon>
        <taxon>Fungi</taxon>
        <taxon>Dikarya</taxon>
        <taxon>Ascomycota</taxon>
        <taxon>Pezizomycotina</taxon>
        <taxon>Eurotiomycetes</taxon>
        <taxon>Eurotiomycetidae</taxon>
        <taxon>Eurotiales</taxon>
        <taxon>Aspergillaceae</taxon>
        <taxon>Aspergillus</taxon>
        <taxon>Aspergillus subgen. Circumdati</taxon>
    </lineage>
</organism>
<feature type="compositionally biased region" description="Basic and acidic residues" evidence="5">
    <location>
        <begin position="871"/>
        <end position="880"/>
    </location>
</feature>
<reference evidence="8" key="1">
    <citation type="journal article" date="2017" name="Genome Biol.">
        <title>Comparative genomics reveals high biological diversity and specific adaptations in the industrially and medically important fungal genus Aspergillus.</title>
        <authorList>
            <person name="de Vries R.P."/>
            <person name="Riley R."/>
            <person name="Wiebenga A."/>
            <person name="Aguilar-Osorio G."/>
            <person name="Amillis S."/>
            <person name="Uchima C.A."/>
            <person name="Anderluh G."/>
            <person name="Asadollahi M."/>
            <person name="Askin M."/>
            <person name="Barry K."/>
            <person name="Battaglia E."/>
            <person name="Bayram O."/>
            <person name="Benocci T."/>
            <person name="Braus-Stromeyer S.A."/>
            <person name="Caldana C."/>
            <person name="Canovas D."/>
            <person name="Cerqueira G.C."/>
            <person name="Chen F."/>
            <person name="Chen W."/>
            <person name="Choi C."/>
            <person name="Clum A."/>
            <person name="Dos Santos R.A."/>
            <person name="Damasio A.R."/>
            <person name="Diallinas G."/>
            <person name="Emri T."/>
            <person name="Fekete E."/>
            <person name="Flipphi M."/>
            <person name="Freyberg S."/>
            <person name="Gallo A."/>
            <person name="Gournas C."/>
            <person name="Habgood R."/>
            <person name="Hainaut M."/>
            <person name="Harispe M.L."/>
            <person name="Henrissat B."/>
            <person name="Hilden K.S."/>
            <person name="Hope R."/>
            <person name="Hossain A."/>
            <person name="Karabika E."/>
            <person name="Karaffa L."/>
            <person name="Karanyi Z."/>
            <person name="Krasevec N."/>
            <person name="Kuo A."/>
            <person name="Kusch H."/>
            <person name="LaButti K."/>
            <person name="Lagendijk E.L."/>
            <person name="Lapidus A."/>
            <person name="Levasseur A."/>
            <person name="Lindquist E."/>
            <person name="Lipzen A."/>
            <person name="Logrieco A.F."/>
            <person name="MacCabe A."/>
            <person name="Maekelae M.R."/>
            <person name="Malavazi I."/>
            <person name="Melin P."/>
            <person name="Meyer V."/>
            <person name="Mielnichuk N."/>
            <person name="Miskei M."/>
            <person name="Molnar A.P."/>
            <person name="Mule G."/>
            <person name="Ngan C.Y."/>
            <person name="Orejas M."/>
            <person name="Orosz E."/>
            <person name="Ouedraogo J.P."/>
            <person name="Overkamp K.M."/>
            <person name="Park H.-S."/>
            <person name="Perrone G."/>
            <person name="Piumi F."/>
            <person name="Punt P.J."/>
            <person name="Ram A.F."/>
            <person name="Ramon A."/>
            <person name="Rauscher S."/>
            <person name="Record E."/>
            <person name="Riano-Pachon D.M."/>
            <person name="Robert V."/>
            <person name="Roehrig J."/>
            <person name="Ruller R."/>
            <person name="Salamov A."/>
            <person name="Salih N.S."/>
            <person name="Samson R.A."/>
            <person name="Sandor E."/>
            <person name="Sanguinetti M."/>
            <person name="Schuetze T."/>
            <person name="Sepcic K."/>
            <person name="Shelest E."/>
            <person name="Sherlock G."/>
            <person name="Sophianopoulou V."/>
            <person name="Squina F.M."/>
            <person name="Sun H."/>
            <person name="Susca A."/>
            <person name="Todd R.B."/>
            <person name="Tsang A."/>
            <person name="Unkles S.E."/>
            <person name="van de Wiele N."/>
            <person name="van Rossen-Uffink D."/>
            <person name="Oliveira J.V."/>
            <person name="Vesth T.C."/>
            <person name="Visser J."/>
            <person name="Yu J.-H."/>
            <person name="Zhou M."/>
            <person name="Andersen M.R."/>
            <person name="Archer D.B."/>
            <person name="Baker S.E."/>
            <person name="Benoit I."/>
            <person name="Brakhage A.A."/>
            <person name="Braus G.H."/>
            <person name="Fischer R."/>
            <person name="Frisvad J.C."/>
            <person name="Goldman G.H."/>
            <person name="Houbraken J."/>
            <person name="Oakley B."/>
            <person name="Pocsi I."/>
            <person name="Scazzocchio C."/>
            <person name="Seiboth B."/>
            <person name="vanKuyk P.A."/>
            <person name="Wortman J."/>
            <person name="Dyer P.S."/>
            <person name="Grigoriev I.V."/>
        </authorList>
    </citation>
    <scope>NUCLEOTIDE SEQUENCE [LARGE SCALE GENOMIC DNA]</scope>
    <source>
        <strain evidence="8">CBS 101740 / IMI 381727 / IBT 21946</strain>
    </source>
</reference>
<dbReference type="GO" id="GO:0003950">
    <property type="term" value="F:NAD+ poly-ADP-ribosyltransferase activity"/>
    <property type="evidence" value="ECO:0007669"/>
    <property type="project" value="InterPro"/>
</dbReference>
<feature type="compositionally biased region" description="Acidic residues" evidence="5">
    <location>
        <begin position="851"/>
        <end position="870"/>
    </location>
</feature>
<dbReference type="VEuPathDB" id="FungiDB:ASPBRDRAFT_119705"/>
<evidence type="ECO:0000313" key="8">
    <source>
        <dbReference type="Proteomes" id="UP000184499"/>
    </source>
</evidence>
<feature type="compositionally biased region" description="Polar residues" evidence="5">
    <location>
        <begin position="881"/>
        <end position="896"/>
    </location>
</feature>
<feature type="region of interest" description="Disordered" evidence="5">
    <location>
        <begin position="773"/>
        <end position="896"/>
    </location>
</feature>
<dbReference type="Pfam" id="PF00179">
    <property type="entry name" value="UQ_con"/>
    <property type="match status" value="1"/>
</dbReference>
<dbReference type="FunFam" id="3.10.110.10:FF:000107">
    <property type="entry name" value="Ubiquitin conjugating enzyme, putative"/>
    <property type="match status" value="1"/>
</dbReference>
<dbReference type="STRING" id="767769.A0A1L9UUA0"/>
<proteinExistence type="predicted"/>
<dbReference type="RefSeq" id="XP_067482561.1">
    <property type="nucleotide sequence ID" value="XM_067617279.1"/>
</dbReference>
<dbReference type="AlphaFoldDB" id="A0A1L9UUA0"/>
<evidence type="ECO:0000256" key="1">
    <source>
        <dbReference type="ARBA" id="ARBA00022676"/>
    </source>
</evidence>
<dbReference type="SUPFAM" id="SSF54495">
    <property type="entry name" value="UBC-like"/>
    <property type="match status" value="1"/>
</dbReference>
<dbReference type="SMART" id="SM00212">
    <property type="entry name" value="UBCc"/>
    <property type="match status" value="1"/>
</dbReference>
<dbReference type="InterPro" id="IPR016135">
    <property type="entry name" value="UBQ-conjugating_enzyme/RWD"/>
</dbReference>
<accession>A0A1L9UUA0</accession>
<feature type="domain" description="UBC core" evidence="6">
    <location>
        <begin position="917"/>
        <end position="1095"/>
    </location>
</feature>
<dbReference type="CDD" id="cd23802">
    <property type="entry name" value="UBCc_UBE2Q"/>
    <property type="match status" value="1"/>
</dbReference>
<evidence type="ECO:0000256" key="3">
    <source>
        <dbReference type="ARBA" id="ARBA00022695"/>
    </source>
</evidence>
<evidence type="ECO:0000256" key="5">
    <source>
        <dbReference type="SAM" id="MobiDB-lite"/>
    </source>
</evidence>
<sequence length="1095" mass="122831">MPWKTFRDDLSNVCRQERFPRLSHLRLGDEDSTFAFTYSFQSSMHIEFVVSIPDATEYPDNHSYFAFAVTDNIPQAVSSILETVQSKFHGCSLDTFLEGFCEYLDQAALGKEPRAMSPIDDDFDAMSEGEDMDWDEYSDAPLVDRSVDMKQLRADLRAAKGAGFKVGYLGDLDGSLIVSVSCRIANLGISQDAMQMWDVCPKQFLVLLLHYPRGYRSLDHIVSQSQTYPSAVRMYVGLCDRYKPTAVSIPDMHHEISGPGVSRSTPRSALKSSFITDPLETLLNDRFLSIVQDRLRHGFSWTGAEIFYNDAQGKKLDPQDAKLPKYFVPEDWAKSTPGFIKADDLSQQTAHQRSLPLIAMQYILRRFVKCTEFCLNCHCKIDSGFEALKPYVCSSPLCLYQYMQLGMGPKLEWEIVTQPYVVDMLVSFAYARAAEGHLTDLPCGLGMKVPWGTSVASISPSITARFDAKMTLSLQAPHNLKVGEWILIKLANACDHPSISPSLCCTVLNVHDQSLIEISQPISVGSQADQPVSLPDGLDVQIVPFRVDFDSLKGDQKQKAVMLLLDTLPDVFSMKDFIESSTPEHKPLASWHDKICPSALYVLRWILASNRSCIVYDENPEHQVTGMNNYMQFRLAQGSPDKEARFVQELNNSSSEEFPTIFAWHGSPVYNWHSILREGLNFAQRLNGRSFGDGVYMASELETSRTYSSYYGGCRYKWPRSKLDITSAISLNEVINSPQEFRCSSPYYVVPQLDWIQSRYLFVSGGGIKPQGEIKNKPSKVYKQDPARTARGPNSQSISIPISALSTRQGQSHKKKNDSDGQAAGHRQKKRKASMKGISGLSESASTTDDSNNDTDNEDLCLLDSESDDDAIGKSRRVDTSKSSLNTRRQSKTEFQPGTLQAHSFKLLGPPSYATTAATKSLQRHLRATLRIQDREPLHEIGWYVDPTLINNVYQWIVEFHSFDPSLPLAQDLKQKGLTSIAMEMRFPPQFPMSPPFIRVIRPIFKSFQQGGGGHVTAGGAMCMELLTSSGWLPTNSIDSVLLQVRMALCSTEPWPARIERVDDYKFGEAVEAYRRACQTHGWKVPEDFSRMGQA</sequence>
<name>A0A1L9UUA0_ASPBC</name>
<dbReference type="OrthoDB" id="109543at2759"/>
<evidence type="ECO:0000256" key="2">
    <source>
        <dbReference type="ARBA" id="ARBA00022679"/>
    </source>
</evidence>
<dbReference type="InterPro" id="IPR051838">
    <property type="entry name" value="ARTD_PARP"/>
</dbReference>
<keyword evidence="1" id="KW-0328">Glycosyltransferase</keyword>
<gene>
    <name evidence="7" type="ORF">ASPBRDRAFT_119705</name>
</gene>
<dbReference type="Gene3D" id="3.10.110.10">
    <property type="entry name" value="Ubiquitin Conjugating Enzyme"/>
    <property type="match status" value="1"/>
</dbReference>
<keyword evidence="4" id="KW-0520">NAD</keyword>
<dbReference type="InterPro" id="IPR000608">
    <property type="entry name" value="UBC"/>
</dbReference>
<dbReference type="EMBL" id="KV878681">
    <property type="protein sequence ID" value="OJJ75314.1"/>
    <property type="molecule type" value="Genomic_DNA"/>
</dbReference>
<keyword evidence="3" id="KW-0548">Nucleotidyltransferase</keyword>
<keyword evidence="8" id="KW-1185">Reference proteome</keyword>
<feature type="compositionally biased region" description="Basic and acidic residues" evidence="5">
    <location>
        <begin position="773"/>
        <end position="788"/>
    </location>
</feature>
<dbReference type="GO" id="GO:0016779">
    <property type="term" value="F:nucleotidyltransferase activity"/>
    <property type="evidence" value="ECO:0007669"/>
    <property type="project" value="UniProtKB-KW"/>
</dbReference>
<dbReference type="PANTHER" id="PTHR21328">
    <property type="entry name" value="POLY ADP-RIBOSE POLYMERASE FAMILY, MEMBER PARP"/>
    <property type="match status" value="1"/>
</dbReference>
<evidence type="ECO:0000313" key="7">
    <source>
        <dbReference type="EMBL" id="OJJ75314.1"/>
    </source>
</evidence>
<dbReference type="SUPFAM" id="SSF56399">
    <property type="entry name" value="ADP-ribosylation"/>
    <property type="match status" value="1"/>
</dbReference>
<dbReference type="PROSITE" id="PS50127">
    <property type="entry name" value="UBC_2"/>
    <property type="match status" value="1"/>
</dbReference>
<feature type="compositionally biased region" description="Polar residues" evidence="5">
    <location>
        <begin position="792"/>
        <end position="810"/>
    </location>
</feature>
<protein>
    <recommendedName>
        <fullName evidence="6">UBC core domain-containing protein</fullName>
    </recommendedName>
</protein>